<evidence type="ECO:0000313" key="3">
    <source>
        <dbReference type="Proteomes" id="UP000509345"/>
    </source>
</evidence>
<proteinExistence type="predicted"/>
<gene>
    <name evidence="2" type="ORF">HUT09_33970</name>
</gene>
<accession>A0A7H8MZJ0</accession>
<dbReference type="AlphaFoldDB" id="A0A7H8MZJ0"/>
<reference evidence="2 3" key="1">
    <citation type="submission" date="2020-06" db="EMBL/GenBank/DDBJ databases">
        <title>Genome mining for natural products.</title>
        <authorList>
            <person name="Zhang B."/>
            <person name="Shi J."/>
            <person name="Ge H."/>
        </authorList>
    </citation>
    <scope>NUCLEOTIDE SEQUENCE [LARGE SCALE GENOMIC DNA]</scope>
    <source>
        <strain evidence="2 3">NA06532</strain>
    </source>
</reference>
<name>A0A7H8MZJ0_STRMI</name>
<keyword evidence="1" id="KW-0732">Signal</keyword>
<sequence length="129" mass="13846">MRSARTRRMAGTTLITGLLVVLGTVVTASAAHANPEGKPCPQAEEGKSRYAAIPTTPFSEFICNEGQWTMTGTALPRADVLNGAACDEGAKAHEAQLRGARLWACSTDGHWKSARFTQADRDFHWMLGG</sequence>
<dbReference type="RefSeq" id="WP_176145295.1">
    <property type="nucleotide sequence ID" value="NZ_CP054926.1"/>
</dbReference>
<protein>
    <recommendedName>
        <fullName evidence="4">Secreted protein</fullName>
    </recommendedName>
</protein>
<organism evidence="2 3">
    <name type="scientific">Streptomyces microflavus</name>
    <name type="common">Streptomyces lipmanii</name>
    <dbReference type="NCBI Taxonomy" id="1919"/>
    <lineage>
        <taxon>Bacteria</taxon>
        <taxon>Bacillati</taxon>
        <taxon>Actinomycetota</taxon>
        <taxon>Actinomycetes</taxon>
        <taxon>Kitasatosporales</taxon>
        <taxon>Streptomycetaceae</taxon>
        <taxon>Streptomyces</taxon>
    </lineage>
</organism>
<evidence type="ECO:0000256" key="1">
    <source>
        <dbReference type="SAM" id="SignalP"/>
    </source>
</evidence>
<dbReference type="GeneID" id="87636294"/>
<dbReference type="EMBL" id="CP054926">
    <property type="protein sequence ID" value="QKW47148.1"/>
    <property type="molecule type" value="Genomic_DNA"/>
</dbReference>
<evidence type="ECO:0000313" key="2">
    <source>
        <dbReference type="EMBL" id="QKW47148.1"/>
    </source>
</evidence>
<dbReference type="Proteomes" id="UP000509345">
    <property type="component" value="Chromosome"/>
</dbReference>
<feature type="signal peptide" evidence="1">
    <location>
        <begin position="1"/>
        <end position="33"/>
    </location>
</feature>
<evidence type="ECO:0008006" key="4">
    <source>
        <dbReference type="Google" id="ProtNLM"/>
    </source>
</evidence>
<feature type="chain" id="PRO_5028898865" description="Secreted protein" evidence="1">
    <location>
        <begin position="34"/>
        <end position="129"/>
    </location>
</feature>